<dbReference type="GeneID" id="85312313"/>
<name>A0AAJ0FD71_9PEZI</name>
<dbReference type="SUPFAM" id="SSF53474">
    <property type="entry name" value="alpha/beta-Hydrolases"/>
    <property type="match status" value="1"/>
</dbReference>
<accession>A0AAJ0FD71</accession>
<dbReference type="Pfam" id="PF07859">
    <property type="entry name" value="Abhydrolase_3"/>
    <property type="match status" value="1"/>
</dbReference>
<dbReference type="Proteomes" id="UP001244011">
    <property type="component" value="Unassembled WGS sequence"/>
</dbReference>
<dbReference type="Gene3D" id="3.40.50.1820">
    <property type="entry name" value="alpha/beta hydrolase"/>
    <property type="match status" value="1"/>
</dbReference>
<dbReference type="AlphaFoldDB" id="A0AAJ0FD71"/>
<keyword evidence="4" id="KW-1185">Reference proteome</keyword>
<evidence type="ECO:0000313" key="4">
    <source>
        <dbReference type="Proteomes" id="UP001244011"/>
    </source>
</evidence>
<dbReference type="PANTHER" id="PTHR48081">
    <property type="entry name" value="AB HYDROLASE SUPERFAMILY PROTEIN C4A8.06C"/>
    <property type="match status" value="1"/>
</dbReference>
<comment type="caution">
    <text evidence="3">The sequence shown here is derived from an EMBL/GenBank/DDBJ whole genome shotgun (WGS) entry which is preliminary data.</text>
</comment>
<dbReference type="RefSeq" id="XP_060279110.1">
    <property type="nucleotide sequence ID" value="XM_060429126.1"/>
</dbReference>
<keyword evidence="1" id="KW-0378">Hydrolase</keyword>
<evidence type="ECO:0000313" key="3">
    <source>
        <dbReference type="EMBL" id="KAK1762897.1"/>
    </source>
</evidence>
<feature type="domain" description="Alpha/beta hydrolase fold-3" evidence="2">
    <location>
        <begin position="105"/>
        <end position="314"/>
    </location>
</feature>
<evidence type="ECO:0000259" key="2">
    <source>
        <dbReference type="Pfam" id="PF07859"/>
    </source>
</evidence>
<dbReference type="InterPro" id="IPR029058">
    <property type="entry name" value="AB_hydrolase_fold"/>
</dbReference>
<dbReference type="GO" id="GO:0016787">
    <property type="term" value="F:hydrolase activity"/>
    <property type="evidence" value="ECO:0007669"/>
    <property type="project" value="UniProtKB-KW"/>
</dbReference>
<organism evidence="3 4">
    <name type="scientific">Phialemonium atrogriseum</name>
    <dbReference type="NCBI Taxonomy" id="1093897"/>
    <lineage>
        <taxon>Eukaryota</taxon>
        <taxon>Fungi</taxon>
        <taxon>Dikarya</taxon>
        <taxon>Ascomycota</taxon>
        <taxon>Pezizomycotina</taxon>
        <taxon>Sordariomycetes</taxon>
        <taxon>Sordariomycetidae</taxon>
        <taxon>Cephalothecales</taxon>
        <taxon>Cephalothecaceae</taxon>
        <taxon>Phialemonium</taxon>
    </lineage>
</organism>
<proteinExistence type="predicted"/>
<sequence length="345" mass="38811">MRSIEETRGLSTLEAEFENTFCKNRPEFSGMFKAWDMASDIQMARHALAMIYSIKRGNKPKASALPYKTHDVRVPVRDGTTIPARIYTPKNKRSPPRGRPCMYICHAGDYVVGEFDTEEWLCEAFVAMGGVAVDVLYRHAPEHVFPIQVHDSYDGLRWLAQNYASLDIDPTRGFLIAGEGNGADIALAIAHLYADEALSPPLTGLYIAAPQAMIPEIVPKQYRDHFFSIEQNANVPLLSAESLKFIRSVYKPDPTSPLAYPIAFPDHSKMPKTYFQVCGFDPTRDCGLILEQVWKDCGIETKTDVFAGLPHRFWASLIHARFTKKHAEMSRDGLSWLLGVERKNG</sequence>
<protein>
    <submittedName>
        <fullName evidence="3">Alpha/beta-hydrolase</fullName>
    </submittedName>
</protein>
<dbReference type="InterPro" id="IPR013094">
    <property type="entry name" value="AB_hydrolase_3"/>
</dbReference>
<dbReference type="InterPro" id="IPR050300">
    <property type="entry name" value="GDXG_lipolytic_enzyme"/>
</dbReference>
<evidence type="ECO:0000256" key="1">
    <source>
        <dbReference type="ARBA" id="ARBA00022801"/>
    </source>
</evidence>
<reference evidence="3" key="1">
    <citation type="submission" date="2023-06" db="EMBL/GenBank/DDBJ databases">
        <title>Genome-scale phylogeny and comparative genomics of the fungal order Sordariales.</title>
        <authorList>
            <consortium name="Lawrence Berkeley National Laboratory"/>
            <person name="Hensen N."/>
            <person name="Bonometti L."/>
            <person name="Westerberg I."/>
            <person name="Brannstrom I.O."/>
            <person name="Guillou S."/>
            <person name="Cros-Aarteil S."/>
            <person name="Calhoun S."/>
            <person name="Haridas S."/>
            <person name="Kuo A."/>
            <person name="Mondo S."/>
            <person name="Pangilinan J."/>
            <person name="Riley R."/>
            <person name="Labutti K."/>
            <person name="Andreopoulos B."/>
            <person name="Lipzen A."/>
            <person name="Chen C."/>
            <person name="Yanf M."/>
            <person name="Daum C."/>
            <person name="Ng V."/>
            <person name="Clum A."/>
            <person name="Steindorff A."/>
            <person name="Ohm R."/>
            <person name="Martin F."/>
            <person name="Silar P."/>
            <person name="Natvig D."/>
            <person name="Lalanne C."/>
            <person name="Gautier V."/>
            <person name="Ament-Velasquez S.L."/>
            <person name="Kruys A."/>
            <person name="Hutchinson M.I."/>
            <person name="Powell A.J."/>
            <person name="Barry K."/>
            <person name="Miller A.N."/>
            <person name="Grigoriev I.V."/>
            <person name="Debuchy R."/>
            <person name="Gladieux P."/>
            <person name="Thoren M.H."/>
            <person name="Johannesson H."/>
        </authorList>
    </citation>
    <scope>NUCLEOTIDE SEQUENCE</scope>
    <source>
        <strain evidence="3">8032-3</strain>
    </source>
</reference>
<dbReference type="EMBL" id="MU839032">
    <property type="protein sequence ID" value="KAK1762897.1"/>
    <property type="molecule type" value="Genomic_DNA"/>
</dbReference>
<dbReference type="PANTHER" id="PTHR48081:SF8">
    <property type="entry name" value="ALPHA_BETA HYDROLASE FOLD-3 DOMAIN-CONTAINING PROTEIN-RELATED"/>
    <property type="match status" value="1"/>
</dbReference>
<gene>
    <name evidence="3" type="ORF">QBC33DRAFT_550921</name>
</gene>